<dbReference type="PANTHER" id="PTHR43561">
    <property type="match status" value="1"/>
</dbReference>
<comment type="similarity">
    <text evidence="3">Belongs to the 3-hydroxyacyl-CoA dehydrogenase family.</text>
</comment>
<keyword evidence="8" id="KW-0496">Mitochondrion</keyword>
<dbReference type="InterPro" id="IPR022694">
    <property type="entry name" value="3-OHacyl-CoA_DH"/>
</dbReference>
<dbReference type="GO" id="GO:0070403">
    <property type="term" value="F:NAD+ binding"/>
    <property type="evidence" value="ECO:0007669"/>
    <property type="project" value="InterPro"/>
</dbReference>
<dbReference type="Gene3D" id="1.10.1040.10">
    <property type="entry name" value="N-(1-d-carboxylethyl)-l-norvaline Dehydrogenase, domain 2"/>
    <property type="match status" value="1"/>
</dbReference>
<keyword evidence="7" id="KW-0443">Lipid metabolism</keyword>
<dbReference type="InterPro" id="IPR006108">
    <property type="entry name" value="3HC_DH_C"/>
</dbReference>
<dbReference type="SUPFAM" id="SSF51735">
    <property type="entry name" value="NAD(P)-binding Rossmann-fold domains"/>
    <property type="match status" value="1"/>
</dbReference>
<dbReference type="PANTHER" id="PTHR43561:SF3">
    <property type="entry name" value="HYDROXYACYL-COENZYME A DEHYDROGENASE, MITOCHONDRIAL"/>
    <property type="match status" value="1"/>
</dbReference>
<evidence type="ECO:0000256" key="5">
    <source>
        <dbReference type="ARBA" id="ARBA00023002"/>
    </source>
</evidence>
<feature type="site" description="Important for catalytic activity" evidence="10">
    <location>
        <position position="160"/>
    </location>
</feature>
<evidence type="ECO:0000256" key="2">
    <source>
        <dbReference type="ARBA" id="ARBA00005005"/>
    </source>
</evidence>
<evidence type="ECO:0000256" key="6">
    <source>
        <dbReference type="ARBA" id="ARBA00023027"/>
    </source>
</evidence>
<dbReference type="STRING" id="60517.A0A0R3W876"/>
<organism evidence="13">
    <name type="scientific">Taenia asiatica</name>
    <name type="common">Asian tapeworm</name>
    <dbReference type="NCBI Taxonomy" id="60517"/>
    <lineage>
        <taxon>Eukaryota</taxon>
        <taxon>Metazoa</taxon>
        <taxon>Spiralia</taxon>
        <taxon>Lophotrochozoa</taxon>
        <taxon>Platyhelminthes</taxon>
        <taxon>Cestoda</taxon>
        <taxon>Eucestoda</taxon>
        <taxon>Cyclophyllidea</taxon>
        <taxon>Taeniidae</taxon>
        <taxon>Taenia</taxon>
    </lineage>
</organism>
<dbReference type="PIRSF" id="PIRSF000105">
    <property type="entry name" value="HCDH"/>
    <property type="match status" value="1"/>
</dbReference>
<evidence type="ECO:0000259" key="12">
    <source>
        <dbReference type="Pfam" id="PF02737"/>
    </source>
</evidence>
<evidence type="ECO:0000256" key="8">
    <source>
        <dbReference type="ARBA" id="ARBA00023128"/>
    </source>
</evidence>
<protein>
    <submittedName>
        <fullName evidence="13">Hydroxyacyl-CoA dehydrogenase</fullName>
    </submittedName>
</protein>
<dbReference type="InterPro" id="IPR006176">
    <property type="entry name" value="3-OHacyl-CoA_DH_NAD-bd"/>
</dbReference>
<dbReference type="GO" id="GO:0006635">
    <property type="term" value="P:fatty acid beta-oxidation"/>
    <property type="evidence" value="ECO:0007669"/>
    <property type="project" value="TreeGrafter"/>
</dbReference>
<dbReference type="Pfam" id="PF00725">
    <property type="entry name" value="3HCDH"/>
    <property type="match status" value="1"/>
</dbReference>
<dbReference type="InterPro" id="IPR052242">
    <property type="entry name" value="Mito_3-hydroxyacyl-CoA_DH"/>
</dbReference>
<reference evidence="13" key="1">
    <citation type="submission" date="2017-02" db="UniProtKB">
        <authorList>
            <consortium name="WormBaseParasite"/>
        </authorList>
    </citation>
    <scope>IDENTIFICATION</scope>
</reference>
<evidence type="ECO:0000259" key="11">
    <source>
        <dbReference type="Pfam" id="PF00725"/>
    </source>
</evidence>
<keyword evidence="5" id="KW-0560">Oxidoreductase</keyword>
<feature type="domain" description="3-hydroxyacyl-CoA dehydrogenase NAD binding" evidence="12">
    <location>
        <begin position="26"/>
        <end position="204"/>
    </location>
</feature>
<feature type="domain" description="3-hydroxyacyl-CoA dehydrogenase C-terminal" evidence="11">
    <location>
        <begin position="206"/>
        <end position="303"/>
    </location>
</feature>
<dbReference type="GO" id="GO:0005759">
    <property type="term" value="C:mitochondrial matrix"/>
    <property type="evidence" value="ECO:0007669"/>
    <property type="project" value="UniProtKB-SubCell"/>
</dbReference>
<comment type="catalytic activity">
    <reaction evidence="9">
        <text>a (3S)-3-hydroxyacyl-CoA + NAD(+) = a 3-oxoacyl-CoA + NADH + H(+)</text>
        <dbReference type="Rhea" id="RHEA:22432"/>
        <dbReference type="ChEBI" id="CHEBI:15378"/>
        <dbReference type="ChEBI" id="CHEBI:57318"/>
        <dbReference type="ChEBI" id="CHEBI:57540"/>
        <dbReference type="ChEBI" id="CHEBI:57945"/>
        <dbReference type="ChEBI" id="CHEBI:90726"/>
        <dbReference type="EC" id="1.1.1.35"/>
    </reaction>
</comment>
<comment type="pathway">
    <text evidence="2">Lipid metabolism; fatty acid beta-oxidation.</text>
</comment>
<dbReference type="GO" id="GO:0003857">
    <property type="term" value="F:(3S)-3-hydroxyacyl-CoA dehydrogenase (NAD+) activity"/>
    <property type="evidence" value="ECO:0007669"/>
    <property type="project" value="UniProtKB-EC"/>
</dbReference>
<dbReference type="Gene3D" id="3.40.50.720">
    <property type="entry name" value="NAD(P)-binding Rossmann-like Domain"/>
    <property type="match status" value="1"/>
</dbReference>
<dbReference type="InterPro" id="IPR008927">
    <property type="entry name" value="6-PGluconate_DH-like_C_sf"/>
</dbReference>
<proteinExistence type="inferred from homology"/>
<evidence type="ECO:0000256" key="10">
    <source>
        <dbReference type="PIRSR" id="PIRSR000105-1"/>
    </source>
</evidence>
<dbReference type="FunFam" id="3.40.50.720:FF:000009">
    <property type="entry name" value="Fatty oxidation complex, alpha subunit"/>
    <property type="match status" value="1"/>
</dbReference>
<evidence type="ECO:0000256" key="3">
    <source>
        <dbReference type="ARBA" id="ARBA00009463"/>
    </source>
</evidence>
<name>A0A0R3W876_TAEAS</name>
<dbReference type="SUPFAM" id="SSF48179">
    <property type="entry name" value="6-phosphogluconate dehydrogenase C-terminal domain-like"/>
    <property type="match status" value="1"/>
</dbReference>
<dbReference type="InterPro" id="IPR036291">
    <property type="entry name" value="NAD(P)-bd_dom_sf"/>
</dbReference>
<dbReference type="WBParaSite" id="TASK_0000654401-mRNA-1">
    <property type="protein sequence ID" value="TASK_0000654401-mRNA-1"/>
    <property type="gene ID" value="TASK_0000654401"/>
</dbReference>
<sequence length="324" mass="36147">LCWSFMFSLRSRIPCSSQALKRFVSNVAVIGCGLMGSGIAAVCASAGYHVKVLVSNDNRVKQSEDRVLRILCGLLKNRPGEFADLAVARIKITPDISTAVSDSEIVVEAVTENLPTKRSLFQSVERLAPSSCVFASNTSALSVNEIAEVLSRREFFCGLHFFNPVQRMKLVEISRCSYTSEDTVKMLVSFAESLGKTVVHCKDTPGFIVNRLLVPYLLEAIEMWERRDASLDNIEMAMRLGAGHPMGPFELADHVGLDTLLRILTHWVERHPEERAFRLNATVRQLVANGRIGKKCGHGFFKYDQSGRIVKRDCDEPVIFIPQR</sequence>
<dbReference type="InterPro" id="IPR013328">
    <property type="entry name" value="6PGD_dom2"/>
</dbReference>
<dbReference type="Pfam" id="PF02737">
    <property type="entry name" value="3HCDH_N"/>
    <property type="match status" value="1"/>
</dbReference>
<evidence type="ECO:0000256" key="7">
    <source>
        <dbReference type="ARBA" id="ARBA00023098"/>
    </source>
</evidence>
<keyword evidence="6" id="KW-0520">NAD</keyword>
<accession>A0A0R3W876</accession>
<dbReference type="AlphaFoldDB" id="A0A0R3W876"/>
<evidence type="ECO:0000313" key="13">
    <source>
        <dbReference type="WBParaSite" id="TASK_0000654401-mRNA-1"/>
    </source>
</evidence>
<evidence type="ECO:0000256" key="4">
    <source>
        <dbReference type="ARBA" id="ARBA00022832"/>
    </source>
</evidence>
<evidence type="ECO:0000256" key="1">
    <source>
        <dbReference type="ARBA" id="ARBA00004305"/>
    </source>
</evidence>
<comment type="subcellular location">
    <subcellularLocation>
        <location evidence="1">Mitochondrion matrix</location>
    </subcellularLocation>
</comment>
<keyword evidence="4" id="KW-0276">Fatty acid metabolism</keyword>
<evidence type="ECO:0000256" key="9">
    <source>
        <dbReference type="ARBA" id="ARBA00049556"/>
    </source>
</evidence>